<name>A0A0L1I531_PLAFA</name>
<dbReference type="Proteomes" id="UP000054562">
    <property type="component" value="Unassembled WGS sequence"/>
</dbReference>
<sequence>MVIKHHVCDVDTIWYHVVCIVDHGLYDRHIHVGVPSGIDHGLYDGIVMKCVPYFYYVVENGSKTRISSSISPYKMKYHIDKEILVISDSNELHDKICSQNFLWQLSEKMDPKFYEKLIKIDIPPPMKNLKNGESARGKWTMKEN</sequence>
<dbReference type="EMBL" id="GG665005">
    <property type="protein sequence ID" value="KNG74781.1"/>
    <property type="molecule type" value="Genomic_DNA"/>
</dbReference>
<reference evidence="2" key="1">
    <citation type="submission" date="2015-07" db="EMBL/GenBank/DDBJ databases">
        <title>Annotation of Plasmodium falciparum IGH-CR14.</title>
        <authorList>
            <consortium name="The Broad Institute Genome Sequencing Platform"/>
            <person name="Volkman S.K."/>
            <person name="Neafsey D.E."/>
            <person name="Dash A.P."/>
            <person name="Chitnis C.E."/>
            <person name="Hartl D.L."/>
            <person name="Young S.K."/>
            <person name="Zeng Q."/>
            <person name="Koehrsen M."/>
            <person name="Alvarado L."/>
            <person name="Berlin A."/>
            <person name="Borenstein D."/>
            <person name="Chapman S.B."/>
            <person name="Chen Z."/>
            <person name="Engels R."/>
            <person name="Freedman E."/>
            <person name="Gellesch M."/>
            <person name="Goldberg J."/>
            <person name="Griggs A."/>
            <person name="Gujja S."/>
            <person name="Heilman E.R."/>
            <person name="Heiman D.I."/>
            <person name="Howarth C."/>
            <person name="Jen D."/>
            <person name="Larson L."/>
            <person name="Mehta T."/>
            <person name="Neiman D."/>
            <person name="Park D."/>
            <person name="Pearson M."/>
            <person name="Roberts A."/>
            <person name="Saif S."/>
            <person name="Shea T."/>
            <person name="Shenoy N."/>
            <person name="Sisk P."/>
            <person name="Stolte C."/>
            <person name="Sykes S."/>
            <person name="Walk T."/>
            <person name="White J."/>
            <person name="Yandava C."/>
            <person name="Haas B."/>
            <person name="Henn M.R."/>
            <person name="Nusbaum C."/>
            <person name="Birren B."/>
        </authorList>
    </citation>
    <scope>NUCLEOTIDE SEQUENCE [LARGE SCALE GENOMIC DNA]</scope>
    <source>
        <strain evidence="2">IGH-CR14</strain>
    </source>
</reference>
<accession>A0A0L1I531</accession>
<evidence type="ECO:0000313" key="2">
    <source>
        <dbReference type="Proteomes" id="UP000054562"/>
    </source>
</evidence>
<evidence type="ECO:0000313" key="1">
    <source>
        <dbReference type="EMBL" id="KNG74781.1"/>
    </source>
</evidence>
<gene>
    <name evidence="1" type="ORF">PFMG_00976</name>
</gene>
<reference evidence="2" key="2">
    <citation type="submission" date="2015-07" db="EMBL/GenBank/DDBJ databases">
        <title>The genome sequence of Plasmodium falciparum IGH-CR14.</title>
        <authorList>
            <consortium name="The Broad Institute Genome Sequencing Platform"/>
            <person name="Volkman S.K."/>
            <person name="Neafsey D.E."/>
            <person name="Dash A.P."/>
            <person name="Chitnis C.E."/>
            <person name="Hartl D.L."/>
            <person name="Young S.K."/>
            <person name="Kodira C.D."/>
            <person name="Zeng Q."/>
            <person name="Koehrsen M."/>
            <person name="Godfrey P."/>
            <person name="Alvarado L."/>
            <person name="Berlin A."/>
            <person name="Borenstein D."/>
            <person name="Chen Z."/>
            <person name="Engels R."/>
            <person name="Freedman E."/>
            <person name="Gellesch M."/>
            <person name="Goldberg J."/>
            <person name="Griggs A."/>
            <person name="Gujja S."/>
            <person name="Heiman D."/>
            <person name="Hepburn T."/>
            <person name="Howarth C."/>
            <person name="Jen D."/>
            <person name="Larson L."/>
            <person name="Lewis B."/>
            <person name="Mehta T."/>
            <person name="Park D."/>
            <person name="Pearson M."/>
            <person name="Roberts A."/>
            <person name="Saif S."/>
            <person name="Shea T."/>
            <person name="Shenoy N."/>
            <person name="Sisk P."/>
            <person name="Stolte C."/>
            <person name="Sykes S."/>
            <person name="Walk T."/>
            <person name="White J."/>
            <person name="Yandava C."/>
            <person name="Wirth D.F."/>
            <person name="Nusbaum C."/>
            <person name="Birren B."/>
        </authorList>
    </citation>
    <scope>NUCLEOTIDE SEQUENCE [LARGE SCALE GENOMIC DNA]</scope>
    <source>
        <strain evidence="2">IGH-CR14</strain>
    </source>
</reference>
<proteinExistence type="predicted"/>
<protein>
    <submittedName>
        <fullName evidence="1">Uncharacterized protein</fullName>
    </submittedName>
</protein>
<organism evidence="1 2">
    <name type="scientific">Plasmodium falciparum IGH-CR14</name>
    <dbReference type="NCBI Taxonomy" id="580059"/>
    <lineage>
        <taxon>Eukaryota</taxon>
        <taxon>Sar</taxon>
        <taxon>Alveolata</taxon>
        <taxon>Apicomplexa</taxon>
        <taxon>Aconoidasida</taxon>
        <taxon>Haemosporida</taxon>
        <taxon>Plasmodiidae</taxon>
        <taxon>Plasmodium</taxon>
        <taxon>Plasmodium (Laverania)</taxon>
    </lineage>
</organism>
<dbReference type="AlphaFoldDB" id="A0A0L1I531"/>